<comment type="caution">
    <text evidence="2">The sequence shown here is derived from an EMBL/GenBank/DDBJ whole genome shotgun (WGS) entry which is preliminary data.</text>
</comment>
<reference evidence="2 3" key="1">
    <citation type="submission" date="2018-05" db="EMBL/GenBank/DDBJ databases">
        <title>Genomic Encyclopedia of Type Strains, Phase IV (KMG-IV): sequencing the most valuable type-strain genomes for metagenomic binning, comparative biology and taxonomic classification.</title>
        <authorList>
            <person name="Goeker M."/>
        </authorList>
    </citation>
    <scope>NUCLEOTIDE SEQUENCE [LARGE SCALE GENOMIC DNA]</scope>
    <source>
        <strain evidence="2 3">DSM 3183</strain>
    </source>
</reference>
<sequence length="225" mass="23837">MTSLAALLLTAQAAFAPVAPPALTPAQRDDLTCAAAFAIIASEQARGVTSALAYPTMVSRGRTYFVKTAERIVTETGSSDEAIGAALTGIVQQLQTDAARSNDPAGVVDAVMEPCLAKLDATVPVPPPPSMLQCAAYVQLAYEDVRNREGDSSTARDLKTLASVLESRARDEMRDEGLSGNEADARLIRTREAALAAEAARRADDEGSDIDFEHCFNLARPAEKR</sequence>
<organism evidence="2 3">
    <name type="scientific">Blastomonas natatoria</name>
    <dbReference type="NCBI Taxonomy" id="34015"/>
    <lineage>
        <taxon>Bacteria</taxon>
        <taxon>Pseudomonadati</taxon>
        <taxon>Pseudomonadota</taxon>
        <taxon>Alphaproteobacteria</taxon>
        <taxon>Sphingomonadales</taxon>
        <taxon>Sphingomonadaceae</taxon>
        <taxon>Blastomonas</taxon>
    </lineage>
</organism>
<evidence type="ECO:0000256" key="1">
    <source>
        <dbReference type="SAM" id="SignalP"/>
    </source>
</evidence>
<dbReference type="EMBL" id="QJJM01000003">
    <property type="protein sequence ID" value="PXW77922.1"/>
    <property type="molecule type" value="Genomic_DNA"/>
</dbReference>
<name>A0A2V3V7W5_9SPHN</name>
<dbReference type="OrthoDB" id="7582310at2"/>
<keyword evidence="3" id="KW-1185">Reference proteome</keyword>
<gene>
    <name evidence="2" type="ORF">C7451_10327</name>
</gene>
<protein>
    <submittedName>
        <fullName evidence="2">Uncharacterized protein</fullName>
    </submittedName>
</protein>
<feature type="chain" id="PRO_5015940562" evidence="1">
    <location>
        <begin position="17"/>
        <end position="225"/>
    </location>
</feature>
<keyword evidence="1" id="KW-0732">Signal</keyword>
<feature type="signal peptide" evidence="1">
    <location>
        <begin position="1"/>
        <end position="16"/>
    </location>
</feature>
<dbReference type="Proteomes" id="UP000248014">
    <property type="component" value="Unassembled WGS sequence"/>
</dbReference>
<evidence type="ECO:0000313" key="2">
    <source>
        <dbReference type="EMBL" id="PXW77922.1"/>
    </source>
</evidence>
<dbReference type="RefSeq" id="WP_110297752.1">
    <property type="nucleotide sequence ID" value="NZ_QJJM01000003.1"/>
</dbReference>
<proteinExistence type="predicted"/>
<accession>A0A2V3V7W5</accession>
<dbReference type="AlphaFoldDB" id="A0A2V3V7W5"/>
<evidence type="ECO:0000313" key="3">
    <source>
        <dbReference type="Proteomes" id="UP000248014"/>
    </source>
</evidence>